<reference evidence="3 4" key="1">
    <citation type="submission" date="2024-04" db="EMBL/GenBank/DDBJ databases">
        <title>Tritrichomonas musculus Genome.</title>
        <authorList>
            <person name="Alves-Ferreira E."/>
            <person name="Grigg M."/>
            <person name="Lorenzi H."/>
            <person name="Galac M."/>
        </authorList>
    </citation>
    <scope>NUCLEOTIDE SEQUENCE [LARGE SCALE GENOMIC DNA]</scope>
    <source>
        <strain evidence="3 4">EAF2021</strain>
    </source>
</reference>
<dbReference type="InterPro" id="IPR050767">
    <property type="entry name" value="Sel1_AlgK"/>
</dbReference>
<proteinExistence type="inferred from homology"/>
<evidence type="ECO:0000313" key="3">
    <source>
        <dbReference type="EMBL" id="KAK8842029.1"/>
    </source>
</evidence>
<dbReference type="SMART" id="SM00220">
    <property type="entry name" value="S_TKc"/>
    <property type="match status" value="2"/>
</dbReference>
<feature type="domain" description="Protein kinase" evidence="2">
    <location>
        <begin position="662"/>
        <end position="914"/>
    </location>
</feature>
<comment type="similarity">
    <text evidence="1">Belongs to the sel-1 family.</text>
</comment>
<keyword evidence="3" id="KW-0808">Transferase</keyword>
<dbReference type="InterPro" id="IPR019734">
    <property type="entry name" value="TPR_rpt"/>
</dbReference>
<dbReference type="PROSITE" id="PS50011">
    <property type="entry name" value="PROTEIN_KINASE_DOM"/>
    <property type="match status" value="2"/>
</dbReference>
<dbReference type="GO" id="GO:0004674">
    <property type="term" value="F:protein serine/threonine kinase activity"/>
    <property type="evidence" value="ECO:0007669"/>
    <property type="project" value="UniProtKB-KW"/>
</dbReference>
<dbReference type="Proteomes" id="UP001470230">
    <property type="component" value="Unassembled WGS sequence"/>
</dbReference>
<dbReference type="PANTHER" id="PTHR11102">
    <property type="entry name" value="SEL-1-LIKE PROTEIN"/>
    <property type="match status" value="1"/>
</dbReference>
<dbReference type="EMBL" id="JAPFFF010000039">
    <property type="protein sequence ID" value="KAK8842029.1"/>
    <property type="molecule type" value="Genomic_DNA"/>
</dbReference>
<sequence>MNDNFRDIFNSFHKINYEKSNEKLVKVIKNFIFLEILSNEQINKINENIYTNFRNSKYIFIKYYNKKSKISSEEYFILVFHNTIISINFFCLKNLRNLFASKKDLLICFFQNTKDQFDHTISVSYKETFCNETFFEEIKSFENKIIFKELSLNNKWKILQQYIFGYLIKESYSKLNKNRIDDFFANQNNYLKPLEIQVNDYIELRNISPGNVSAVYLNYHIERGELFAAKKFNKYDCDYLKLNERERYNYSKLRHPFLPKHYGEIQKYQILAIEFINGQTLLDIKRIGLNEEQKITIIFELMIVLDFIHRNGFIYRDLKPNNVMIDKNQTVVLIDFDRIINCGYNESSADFSQHFAAPEISSGFLTFKCDIYSLGKMIYYIMKETFPDHNSSEDLLLDNHPIIESIYKKCIKINPNQRPPLHQIIHEFYINYHSQIKICDVLHNFENFFQNVYVGLCTEFQSHLENNSIKFENNQFNDIIKKFSFHYLSNENMQNSDINETNKINNIFIDEFCDLKGNGSGIFIICFNEVLLLVSEFDLIDLNEYFMLNQDSKIFCFSLNFKEKFEQIFKKTDNYNTQFSTEDENMLLEKDISLFMSLFSIKFNNKSLCNDFFHFFWKSISKSIFSFIIKKSYANSKFDRMLYYEEMFNKKVKEDIIGEKEYIKLRIIGNENTSSIYLIFHIQKQQIFVLKMFKNDPKDKLFNRELSNYLSISHPFLARYIGTSRDGSNNCLIIEYCEGKTLNKTELKKEDKYKIVFEIMVALEYLHSKGFVYRDLKPNNIMVNQNNTVCLFDFDRMVKIDSKIENIEITQNFAHSFCAPEIYSGKSFSYKSDVYSVGKIIDFIFNKEIASDNFNEYSSMIKMIEKCTLEDETQRPTISELINWFYIDYYSRISKVDETNIIKNYRSLHNENFFPFWFYLCEDKNHYAQCELGLFHNDESIFFIDIEKSIQYFTLAADQNNYRAQLELGVMYEFGHYVDPDAEKAIHYFTLALNHSNIDGYCNFCLGRIYENKEFGTFNMEKALLNYQISADQNYPYAQNRLGELLFQGEYVEKDLKKAYEYIRLAAEQNFDEAQYNLAIIYLSDDFIQHDYDKAIYYFKLAANQNNDKALFRLGMIYQNEELNYFDLNKSIYYYTLASNLNHSQAQFNLGYIYYTGVVKRDINRAIHYFTLSANQNLVGAQYALGYIYETGEFTSRDIVKSIYYYTLAANQNHPMSQFSLGLIYSKDKHLMDYSIYYYTLAANQNDVGAQKTLGWFYFEGKYVQKDVQKAIYYLSQASNQNDEEAQYGLGLIYFITESSFHDINKSVFYFTLAANKNHIKSISNLATIFFNGYESVKPDFKKAFHYSSIAAKYNDPDAQYYLGYYYERGVFVERDIDKAIFYLTLAADKKKERAQYNLGVIYYNEEYNRKDITKAIKYLQLAANQNNADSQCILGEIYLFGHDVCRDVYKAIYYFNLAAAQNHAKSLFYLGIIYYEGYHKKDINKALNYFLRSSELNDSRAQFFLGFFYSFELDYPINPVKAMHYLNLAAGKNNLGALCLLGIIYLTGCFFKRDVEKSIHYFKKASNCNMAFPDLMLANLYFEGRLVQRDINKAIHYYTYAADTLNVQACFSLGTIYSEGKYIPRDIDKAIHYYKIASSLYDNFSKNNLGVIFLKVYATIKYIDYAIELFQEAIRQKNDKISMFNLAKIYLYDQNKRNIDKSIELLIKSSIQNFYPAKLLLASFLCKKNPSLLIEDISKEINKYVKDEKNLILEIQEIIATKDNHTYYLLYEKADYSYNCVYEETLTYDFNSPFQTDEKTLVDINDFFYEGFGFDLM</sequence>
<keyword evidence="3" id="KW-0418">Kinase</keyword>
<dbReference type="CDD" id="cd00180">
    <property type="entry name" value="PKc"/>
    <property type="match status" value="2"/>
</dbReference>
<dbReference type="Pfam" id="PF00069">
    <property type="entry name" value="Pkinase"/>
    <property type="match status" value="2"/>
</dbReference>
<comment type="caution">
    <text evidence="3">The sequence shown here is derived from an EMBL/GenBank/DDBJ whole genome shotgun (WGS) entry which is preliminary data.</text>
</comment>
<dbReference type="SUPFAM" id="SSF56112">
    <property type="entry name" value="Protein kinase-like (PK-like)"/>
    <property type="match status" value="2"/>
</dbReference>
<organism evidence="3 4">
    <name type="scientific">Tritrichomonas musculus</name>
    <dbReference type="NCBI Taxonomy" id="1915356"/>
    <lineage>
        <taxon>Eukaryota</taxon>
        <taxon>Metamonada</taxon>
        <taxon>Parabasalia</taxon>
        <taxon>Tritrichomonadida</taxon>
        <taxon>Tritrichomonadidae</taxon>
        <taxon>Tritrichomonas</taxon>
    </lineage>
</organism>
<dbReference type="PROSITE" id="PS00108">
    <property type="entry name" value="PROTEIN_KINASE_ST"/>
    <property type="match status" value="2"/>
</dbReference>
<dbReference type="InterPro" id="IPR008271">
    <property type="entry name" value="Ser/Thr_kinase_AS"/>
</dbReference>
<evidence type="ECO:0000259" key="2">
    <source>
        <dbReference type="PROSITE" id="PS50011"/>
    </source>
</evidence>
<keyword evidence="4" id="KW-1185">Reference proteome</keyword>
<gene>
    <name evidence="3" type="ORF">M9Y10_026245</name>
</gene>
<dbReference type="InterPro" id="IPR011009">
    <property type="entry name" value="Kinase-like_dom_sf"/>
</dbReference>
<dbReference type="Gene3D" id="1.10.510.10">
    <property type="entry name" value="Transferase(Phosphotransferase) domain 1"/>
    <property type="match status" value="2"/>
</dbReference>
<evidence type="ECO:0000313" key="4">
    <source>
        <dbReference type="Proteomes" id="UP001470230"/>
    </source>
</evidence>
<dbReference type="PANTHER" id="PTHR11102:SF160">
    <property type="entry name" value="ERAD-ASSOCIATED E3 UBIQUITIN-PROTEIN LIGASE COMPONENT HRD3"/>
    <property type="match status" value="1"/>
</dbReference>
<dbReference type="SMART" id="SM00028">
    <property type="entry name" value="TPR"/>
    <property type="match status" value="4"/>
</dbReference>
<dbReference type="SUPFAM" id="SSF81901">
    <property type="entry name" value="HCP-like"/>
    <property type="match status" value="4"/>
</dbReference>
<dbReference type="InterPro" id="IPR006597">
    <property type="entry name" value="Sel1-like"/>
</dbReference>
<dbReference type="InterPro" id="IPR011990">
    <property type="entry name" value="TPR-like_helical_dom_sf"/>
</dbReference>
<accession>A0ABR2H744</accession>
<protein>
    <submittedName>
        <fullName evidence="3">Serine/threonine protein kinase, AGC</fullName>
    </submittedName>
</protein>
<feature type="domain" description="Protein kinase" evidence="2">
    <location>
        <begin position="201"/>
        <end position="429"/>
    </location>
</feature>
<dbReference type="Pfam" id="PF08238">
    <property type="entry name" value="Sel1"/>
    <property type="match status" value="20"/>
</dbReference>
<dbReference type="SMART" id="SM00671">
    <property type="entry name" value="SEL1"/>
    <property type="match status" value="22"/>
</dbReference>
<evidence type="ECO:0000256" key="1">
    <source>
        <dbReference type="ARBA" id="ARBA00038101"/>
    </source>
</evidence>
<dbReference type="Gene3D" id="1.25.40.10">
    <property type="entry name" value="Tetratricopeptide repeat domain"/>
    <property type="match status" value="5"/>
</dbReference>
<dbReference type="InterPro" id="IPR000719">
    <property type="entry name" value="Prot_kinase_dom"/>
</dbReference>
<name>A0ABR2H744_9EUKA</name>
<keyword evidence="3" id="KW-0723">Serine/threonine-protein kinase</keyword>